<dbReference type="PANTHER" id="PTHR45674">
    <property type="entry name" value="DNA LIGASE 1/3 FAMILY MEMBER"/>
    <property type="match status" value="1"/>
</dbReference>
<dbReference type="OrthoDB" id="5503604at2"/>
<evidence type="ECO:0000313" key="4">
    <source>
        <dbReference type="EMBL" id="TFZ05653.1"/>
    </source>
</evidence>
<evidence type="ECO:0000256" key="2">
    <source>
        <dbReference type="ARBA" id="ARBA00022598"/>
    </source>
</evidence>
<proteinExistence type="inferred from homology"/>
<evidence type="ECO:0000259" key="3">
    <source>
        <dbReference type="PROSITE" id="PS50160"/>
    </source>
</evidence>
<organism evidence="4 5">
    <name type="scientific">Ramlibacter henchirensis</name>
    <dbReference type="NCBI Taxonomy" id="204072"/>
    <lineage>
        <taxon>Bacteria</taxon>
        <taxon>Pseudomonadati</taxon>
        <taxon>Pseudomonadota</taxon>
        <taxon>Betaproteobacteria</taxon>
        <taxon>Burkholderiales</taxon>
        <taxon>Comamonadaceae</taxon>
        <taxon>Ramlibacter</taxon>
    </lineage>
</organism>
<dbReference type="Pfam" id="PF01068">
    <property type="entry name" value="DNA_ligase_A_M"/>
    <property type="match status" value="1"/>
</dbReference>
<dbReference type="Gene3D" id="3.30.1490.70">
    <property type="match status" value="1"/>
</dbReference>
<accession>A0A4Z0C2B1</accession>
<dbReference type="GO" id="GO:0005524">
    <property type="term" value="F:ATP binding"/>
    <property type="evidence" value="ECO:0007669"/>
    <property type="project" value="InterPro"/>
</dbReference>
<reference evidence="4 5" key="1">
    <citation type="submission" date="2019-03" db="EMBL/GenBank/DDBJ databases">
        <title>Ramlibacter henchirensis DSM 14656, whole genome shotgun sequence.</title>
        <authorList>
            <person name="Zhang X."/>
            <person name="Feng G."/>
            <person name="Zhu H."/>
        </authorList>
    </citation>
    <scope>NUCLEOTIDE SEQUENCE [LARGE SCALE GENOMIC DNA]</scope>
    <source>
        <strain evidence="4 5">DSM 14656</strain>
    </source>
</reference>
<dbReference type="PANTHER" id="PTHR45674:SF4">
    <property type="entry name" value="DNA LIGASE 1"/>
    <property type="match status" value="1"/>
</dbReference>
<dbReference type="GO" id="GO:0003910">
    <property type="term" value="F:DNA ligase (ATP) activity"/>
    <property type="evidence" value="ECO:0007669"/>
    <property type="project" value="InterPro"/>
</dbReference>
<protein>
    <recommendedName>
        <fullName evidence="3">ATP-dependent DNA ligase family profile domain-containing protein</fullName>
    </recommendedName>
</protein>
<dbReference type="GO" id="GO:0006281">
    <property type="term" value="P:DNA repair"/>
    <property type="evidence" value="ECO:0007669"/>
    <property type="project" value="InterPro"/>
</dbReference>
<dbReference type="Proteomes" id="UP000298180">
    <property type="component" value="Unassembled WGS sequence"/>
</dbReference>
<dbReference type="RefSeq" id="WP_135261735.1">
    <property type="nucleotide sequence ID" value="NZ_SMLM01000001.1"/>
</dbReference>
<comment type="similarity">
    <text evidence="1">Belongs to the ATP-dependent DNA ligase family.</text>
</comment>
<dbReference type="CDD" id="cd07906">
    <property type="entry name" value="Adenylation_DNA_ligase_LigD_LigC"/>
    <property type="match status" value="1"/>
</dbReference>
<gene>
    <name evidence="4" type="ORF">EZ313_03035</name>
</gene>
<name>A0A4Z0C2B1_9BURK</name>
<dbReference type="EMBL" id="SMLM01000001">
    <property type="protein sequence ID" value="TFZ05653.1"/>
    <property type="molecule type" value="Genomic_DNA"/>
</dbReference>
<keyword evidence="2" id="KW-0436">Ligase</keyword>
<dbReference type="AlphaFoldDB" id="A0A4Z0C2B1"/>
<dbReference type="PROSITE" id="PS50160">
    <property type="entry name" value="DNA_LIGASE_A3"/>
    <property type="match status" value="1"/>
</dbReference>
<dbReference type="InterPro" id="IPR012310">
    <property type="entry name" value="DNA_ligase_ATP-dep_cent"/>
</dbReference>
<evidence type="ECO:0000313" key="5">
    <source>
        <dbReference type="Proteomes" id="UP000298180"/>
    </source>
</evidence>
<comment type="caution">
    <text evidence="4">The sequence shown here is derived from an EMBL/GenBank/DDBJ whole genome shotgun (WGS) entry which is preliminary data.</text>
</comment>
<evidence type="ECO:0000256" key="1">
    <source>
        <dbReference type="ARBA" id="ARBA00007572"/>
    </source>
</evidence>
<dbReference type="SUPFAM" id="SSF56091">
    <property type="entry name" value="DNA ligase/mRNA capping enzyme, catalytic domain"/>
    <property type="match status" value="1"/>
</dbReference>
<dbReference type="InterPro" id="IPR050191">
    <property type="entry name" value="ATP-dep_DNA_ligase"/>
</dbReference>
<keyword evidence="5" id="KW-1185">Reference proteome</keyword>
<feature type="domain" description="ATP-dependent DNA ligase family profile" evidence="3">
    <location>
        <begin position="127"/>
        <end position="210"/>
    </location>
</feature>
<dbReference type="Gene3D" id="3.30.470.30">
    <property type="entry name" value="DNA ligase/mRNA capping enzyme"/>
    <property type="match status" value="1"/>
</dbReference>
<dbReference type="GO" id="GO:0006310">
    <property type="term" value="P:DNA recombination"/>
    <property type="evidence" value="ECO:0007669"/>
    <property type="project" value="InterPro"/>
</dbReference>
<sequence length="210" mass="23726">MERIDQDHIEALRHSRRSVAISIPAPMLPLKGLRRPFTDPDWIYEKQYDGFRCMAAIDDGQVRLRSKGGRTCTAWFPEITKALQMLSGGPHIIDGEVCVLDENGVSHLDRLQERARKRRLHPVSPAVTFAVFDILMHDGRSVMDVPLTERKRMLRKLLSSLDETSLLCVSDMPASTDLDVQVEGVIAKHLDSPYLAGVRSDAWLKIGRRS</sequence>